<dbReference type="Pfam" id="PF13426">
    <property type="entry name" value="PAS_9"/>
    <property type="match status" value="1"/>
</dbReference>
<dbReference type="FunFam" id="1.10.287.130:FF:000002">
    <property type="entry name" value="Two-component osmosensing histidine kinase"/>
    <property type="match status" value="1"/>
</dbReference>
<evidence type="ECO:0000256" key="13">
    <source>
        <dbReference type="ARBA" id="ARBA00023026"/>
    </source>
</evidence>
<evidence type="ECO:0000256" key="19">
    <source>
        <dbReference type="SAM" id="Coils"/>
    </source>
</evidence>
<dbReference type="InterPro" id="IPR008207">
    <property type="entry name" value="Sig_transdc_His_kin_Hpt_dom"/>
</dbReference>
<keyword evidence="13" id="KW-0843">Virulence</keyword>
<evidence type="ECO:0000259" key="21">
    <source>
        <dbReference type="PROSITE" id="PS50109"/>
    </source>
</evidence>
<dbReference type="Pfam" id="PF02518">
    <property type="entry name" value="HATPase_c"/>
    <property type="match status" value="1"/>
</dbReference>
<feature type="domain" description="Response regulatory" evidence="22">
    <location>
        <begin position="583"/>
        <end position="699"/>
    </location>
</feature>
<dbReference type="Gene3D" id="1.20.120.160">
    <property type="entry name" value="HPT domain"/>
    <property type="match status" value="1"/>
</dbReference>
<comment type="catalytic activity">
    <reaction evidence="1">
        <text>ATP + protein L-histidine = ADP + protein N-phospho-L-histidine.</text>
        <dbReference type="EC" id="2.7.13.3"/>
    </reaction>
</comment>
<dbReference type="SUPFAM" id="SSF55785">
    <property type="entry name" value="PYP-like sensor domain (PAS domain)"/>
    <property type="match status" value="1"/>
</dbReference>
<organism evidence="26 27">
    <name type="scientific">Pseudomarimonas arenosa</name>
    <dbReference type="NCBI Taxonomy" id="2774145"/>
    <lineage>
        <taxon>Bacteria</taxon>
        <taxon>Pseudomonadati</taxon>
        <taxon>Pseudomonadota</taxon>
        <taxon>Gammaproteobacteria</taxon>
        <taxon>Lysobacterales</taxon>
        <taxon>Lysobacteraceae</taxon>
        <taxon>Pseudomarimonas</taxon>
    </lineage>
</organism>
<sequence length="1057" mass="115061">MTSRASLLVMLSFALLALILESALALYWTTLLEPRLRSEAESQAQVLAQAQASGIAQALGLDDPTERSLQLDEVIDSLLLLRDPRRDDPFFLALNLTLDYQQLDAEAGSLDRRAGEPGAHGFPVQAELYHPHTSALIGVAQFQVSDGFYQAFSGDVRQQLYGQGLFIAGLLVLLGGALVWLLRVLEQQQLARLAAEQALAANELKLQHLIDNLDNYFVYGRDAAGRIISVSDSVQRVIGVGPEEFVRRRGDLLTDNPINQASLQRLQQPRSGLSSQFEFEVRDPQGQLHRLECTEVAVLDDKGQIRAIDGIARDVTEQRALEAELRRARDQAEAASRSKSQFLANMSHEIRTPMNAVIGMATLLGKSPLTSRQRSQLSQLEASARMLLGIIDDILDLSRIEAGRLSIVNSEFSLDELLTDLTALVGQRARDKQLDVLIDCDPAVPSHLVGDAMRLQQVLVNLVVNAIKFTEQGAIVVEIGLLEQRGDALLLRFAVRDSGIGIPAEALPRLFEHFTQMDESSTRQHGGAGLGLAISKRLVELMGGTIGAESEPGRGSTFHFSARFKAAQPEHDVAPTPLREGLRALVVDDSPIARDVFGHMLESLRFEVSLTDSAERALELIQHSSTPFDLLLIDFRLPGQNGLEAVRELRRRRCLPACLMVTAYGDEGLAAEAERSGIDVFLHKPVSPSTLFDAAVRAMHRQGGLPGEAPVTQPHVQGGRFAPGQRVLLAEDNEINRQVAGELLSGLGLQVVMAENGRIALDKLRTTRVDLVLMDVQMPELDGIEATRLIKQDANLARLPVVALTAHAMASDRERFLAAGMDDYLAKPIDERALIRSLSRWLRREPSTVLPSAEPASASGSNLPALPGIDVDAALARVNGKHALLLRLLHEFRQRHRDSAQRLAMQAKVDVEAALALAHTIKGAAATLGAIEVAESARQLEQALRAGEDSAAALGHLGGALQALQGLPLDGADSDQAPRHGEVCWQETVSALEAALEARRFDAARLAEQLLSDLPAALSRSTEGEALRSAMQRLDLQQANTELQRLKLRLAQQELSP</sequence>
<dbReference type="InterPro" id="IPR035965">
    <property type="entry name" value="PAS-like_dom_sf"/>
</dbReference>
<evidence type="ECO:0000313" key="27">
    <source>
        <dbReference type="Proteomes" id="UP000613768"/>
    </source>
</evidence>
<keyword evidence="5 18" id="KW-0597">Phosphoprotein</keyword>
<reference evidence="26 27" key="1">
    <citation type="submission" date="2020-09" db="EMBL/GenBank/DDBJ databases">
        <title>Pseudoxanthomonas sp. CAU 1598 isolated from sand of Yaerae Beach.</title>
        <authorList>
            <person name="Kim W."/>
        </authorList>
    </citation>
    <scope>NUCLEOTIDE SEQUENCE [LARGE SCALE GENOMIC DNA]</scope>
    <source>
        <strain evidence="26 27">CAU 1598</strain>
    </source>
</reference>
<evidence type="ECO:0000256" key="10">
    <source>
        <dbReference type="ARBA" id="ARBA00022840"/>
    </source>
</evidence>
<dbReference type="SMART" id="SM00388">
    <property type="entry name" value="HisKA"/>
    <property type="match status" value="1"/>
</dbReference>
<keyword evidence="9" id="KW-0418">Kinase</keyword>
<dbReference type="PROSITE" id="PS50109">
    <property type="entry name" value="HIS_KIN"/>
    <property type="match status" value="1"/>
</dbReference>
<evidence type="ECO:0000256" key="1">
    <source>
        <dbReference type="ARBA" id="ARBA00000085"/>
    </source>
</evidence>
<dbReference type="GO" id="GO:0005886">
    <property type="term" value="C:plasma membrane"/>
    <property type="evidence" value="ECO:0007669"/>
    <property type="project" value="UniProtKB-SubCell"/>
</dbReference>
<evidence type="ECO:0000256" key="9">
    <source>
        <dbReference type="ARBA" id="ARBA00022777"/>
    </source>
</evidence>
<dbReference type="SUPFAM" id="SSF47384">
    <property type="entry name" value="Homodimeric domain of signal transducing histidine kinase"/>
    <property type="match status" value="1"/>
</dbReference>
<dbReference type="InterPro" id="IPR001789">
    <property type="entry name" value="Sig_transdc_resp-reg_receiver"/>
</dbReference>
<evidence type="ECO:0000259" key="24">
    <source>
        <dbReference type="PROSITE" id="PS50113"/>
    </source>
</evidence>
<dbReference type="InterPro" id="IPR036890">
    <property type="entry name" value="HATPase_C_sf"/>
</dbReference>
<dbReference type="InterPro" id="IPR005467">
    <property type="entry name" value="His_kinase_dom"/>
</dbReference>
<dbReference type="PRINTS" id="PR00344">
    <property type="entry name" value="BCTRLSENSOR"/>
</dbReference>
<evidence type="ECO:0000256" key="8">
    <source>
        <dbReference type="ARBA" id="ARBA00022741"/>
    </source>
</evidence>
<dbReference type="Gene3D" id="3.40.50.2300">
    <property type="match status" value="2"/>
</dbReference>
<dbReference type="CDD" id="cd00088">
    <property type="entry name" value="HPT"/>
    <property type="match status" value="1"/>
</dbReference>
<dbReference type="CDD" id="cd00156">
    <property type="entry name" value="REC"/>
    <property type="match status" value="1"/>
</dbReference>
<dbReference type="GO" id="GO:0005524">
    <property type="term" value="F:ATP binding"/>
    <property type="evidence" value="ECO:0007669"/>
    <property type="project" value="UniProtKB-KW"/>
</dbReference>
<comment type="subcellular location">
    <subcellularLocation>
        <location evidence="2">Cell inner membrane</location>
        <topology evidence="2">Multi-pass membrane protein</topology>
    </subcellularLocation>
</comment>
<dbReference type="PROSITE" id="PS50113">
    <property type="entry name" value="PAC"/>
    <property type="match status" value="1"/>
</dbReference>
<accession>A0AAW3ZFD8</accession>
<dbReference type="EMBL" id="JACYTR010000005">
    <property type="protein sequence ID" value="MBD8524833.1"/>
    <property type="molecule type" value="Genomic_DNA"/>
</dbReference>
<evidence type="ECO:0000259" key="23">
    <source>
        <dbReference type="PROSITE" id="PS50112"/>
    </source>
</evidence>
<dbReference type="PANTHER" id="PTHR45339">
    <property type="entry name" value="HYBRID SIGNAL TRANSDUCTION HISTIDINE KINASE J"/>
    <property type="match status" value="1"/>
</dbReference>
<dbReference type="AlphaFoldDB" id="A0AAW3ZFD8"/>
<comment type="caution">
    <text evidence="26">The sequence shown here is derived from an EMBL/GenBank/DDBJ whole genome shotgun (WGS) entry which is preliminary data.</text>
</comment>
<evidence type="ECO:0000256" key="15">
    <source>
        <dbReference type="ARBA" id="ARBA00064003"/>
    </source>
</evidence>
<dbReference type="SUPFAM" id="SSF55874">
    <property type="entry name" value="ATPase domain of HSP90 chaperone/DNA topoisomerase II/histidine kinase"/>
    <property type="match status" value="1"/>
</dbReference>
<dbReference type="InterPro" id="IPR011006">
    <property type="entry name" value="CheY-like_superfamily"/>
</dbReference>
<feature type="domain" description="Histidine kinase" evidence="21">
    <location>
        <begin position="345"/>
        <end position="566"/>
    </location>
</feature>
<keyword evidence="6" id="KW-0808">Transferase</keyword>
<dbReference type="Gene3D" id="3.30.450.20">
    <property type="entry name" value="PAS domain"/>
    <property type="match status" value="1"/>
</dbReference>
<dbReference type="CDD" id="cd00082">
    <property type="entry name" value="HisKA"/>
    <property type="match status" value="1"/>
</dbReference>
<evidence type="ECO:0000259" key="25">
    <source>
        <dbReference type="PROSITE" id="PS50894"/>
    </source>
</evidence>
<feature type="domain" description="HPt" evidence="25">
    <location>
        <begin position="878"/>
        <end position="978"/>
    </location>
</feature>
<dbReference type="NCBIfam" id="TIGR00229">
    <property type="entry name" value="sensory_box"/>
    <property type="match status" value="1"/>
</dbReference>
<feature type="domain" description="PAC" evidence="24">
    <location>
        <begin position="275"/>
        <end position="327"/>
    </location>
</feature>
<evidence type="ECO:0000259" key="22">
    <source>
        <dbReference type="PROSITE" id="PS50110"/>
    </source>
</evidence>
<dbReference type="InterPro" id="IPR003594">
    <property type="entry name" value="HATPase_dom"/>
</dbReference>
<evidence type="ECO:0000256" key="20">
    <source>
        <dbReference type="SAM" id="Phobius"/>
    </source>
</evidence>
<name>A0AAW3ZFD8_9GAMM</name>
<evidence type="ECO:0000256" key="6">
    <source>
        <dbReference type="ARBA" id="ARBA00022679"/>
    </source>
</evidence>
<dbReference type="SMART" id="SM00387">
    <property type="entry name" value="HATPase_c"/>
    <property type="match status" value="1"/>
</dbReference>
<dbReference type="InterPro" id="IPR000014">
    <property type="entry name" value="PAS"/>
</dbReference>
<dbReference type="EC" id="2.7.13.3" evidence="3"/>
<feature type="modified residue" description="Phosphohistidine" evidence="17">
    <location>
        <position position="919"/>
    </location>
</feature>
<keyword evidence="27" id="KW-1185">Reference proteome</keyword>
<gene>
    <name evidence="26" type="ORF">IFO71_03670</name>
</gene>
<dbReference type="InterPro" id="IPR036641">
    <property type="entry name" value="HPT_dom_sf"/>
</dbReference>
<evidence type="ECO:0000256" key="14">
    <source>
        <dbReference type="ARBA" id="ARBA00023136"/>
    </source>
</evidence>
<evidence type="ECO:0000256" key="5">
    <source>
        <dbReference type="ARBA" id="ARBA00022553"/>
    </source>
</evidence>
<evidence type="ECO:0000256" key="16">
    <source>
        <dbReference type="ARBA" id="ARBA00068150"/>
    </source>
</evidence>
<dbReference type="Pfam" id="PF01627">
    <property type="entry name" value="Hpt"/>
    <property type="match status" value="1"/>
</dbReference>
<keyword evidence="4" id="KW-1003">Cell membrane</keyword>
<keyword evidence="8" id="KW-0547">Nucleotide-binding</keyword>
<evidence type="ECO:0000256" key="3">
    <source>
        <dbReference type="ARBA" id="ARBA00012438"/>
    </source>
</evidence>
<proteinExistence type="predicted"/>
<dbReference type="FunFam" id="3.30.565.10:FF:000010">
    <property type="entry name" value="Sensor histidine kinase RcsC"/>
    <property type="match status" value="1"/>
</dbReference>
<keyword evidence="11 20" id="KW-1133">Transmembrane helix</keyword>
<evidence type="ECO:0000256" key="17">
    <source>
        <dbReference type="PROSITE-ProRule" id="PRU00110"/>
    </source>
</evidence>
<evidence type="ECO:0000256" key="18">
    <source>
        <dbReference type="PROSITE-ProRule" id="PRU00169"/>
    </source>
</evidence>
<evidence type="ECO:0000313" key="26">
    <source>
        <dbReference type="EMBL" id="MBD8524833.1"/>
    </source>
</evidence>
<dbReference type="SMART" id="SM00448">
    <property type="entry name" value="REC"/>
    <property type="match status" value="2"/>
</dbReference>
<keyword evidence="19" id="KW-0175">Coiled coil</keyword>
<dbReference type="InterPro" id="IPR003661">
    <property type="entry name" value="HisK_dim/P_dom"/>
</dbReference>
<dbReference type="Gene3D" id="1.10.287.130">
    <property type="match status" value="1"/>
</dbReference>
<dbReference type="PANTHER" id="PTHR45339:SF1">
    <property type="entry name" value="HYBRID SIGNAL TRANSDUCTION HISTIDINE KINASE J"/>
    <property type="match status" value="1"/>
</dbReference>
<evidence type="ECO:0000256" key="12">
    <source>
        <dbReference type="ARBA" id="ARBA00023012"/>
    </source>
</evidence>
<feature type="coiled-coil region" evidence="19">
    <location>
        <begin position="311"/>
        <end position="338"/>
    </location>
</feature>
<keyword evidence="7 20" id="KW-0812">Transmembrane</keyword>
<evidence type="ECO:0000256" key="11">
    <source>
        <dbReference type="ARBA" id="ARBA00022989"/>
    </source>
</evidence>
<keyword evidence="10" id="KW-0067">ATP-binding</keyword>
<dbReference type="InterPro" id="IPR004358">
    <property type="entry name" value="Sig_transdc_His_kin-like_C"/>
</dbReference>
<evidence type="ECO:0000256" key="2">
    <source>
        <dbReference type="ARBA" id="ARBA00004429"/>
    </source>
</evidence>
<dbReference type="Gene3D" id="3.30.565.10">
    <property type="entry name" value="Histidine kinase-like ATPase, C-terminal domain"/>
    <property type="match status" value="1"/>
</dbReference>
<dbReference type="PROSITE" id="PS50894">
    <property type="entry name" value="HPT"/>
    <property type="match status" value="1"/>
</dbReference>
<dbReference type="CDD" id="cd16922">
    <property type="entry name" value="HATPase_EvgS-ArcB-TorS-like"/>
    <property type="match status" value="1"/>
</dbReference>
<feature type="domain" description="Response regulatory" evidence="22">
    <location>
        <begin position="726"/>
        <end position="842"/>
    </location>
</feature>
<dbReference type="RefSeq" id="WP_192028185.1">
    <property type="nucleotide sequence ID" value="NZ_JACYTR010000005.1"/>
</dbReference>
<dbReference type="CDD" id="cd00130">
    <property type="entry name" value="PAS"/>
    <property type="match status" value="1"/>
</dbReference>
<dbReference type="InterPro" id="IPR036097">
    <property type="entry name" value="HisK_dim/P_sf"/>
</dbReference>
<protein>
    <recommendedName>
        <fullName evidence="16">Sensory/regulatory protein RpfC</fullName>
        <ecNumber evidence="3">2.7.13.3</ecNumber>
    </recommendedName>
</protein>
<dbReference type="Pfam" id="PF00512">
    <property type="entry name" value="HisKA"/>
    <property type="match status" value="1"/>
</dbReference>
<dbReference type="InterPro" id="IPR000700">
    <property type="entry name" value="PAS-assoc_C"/>
</dbReference>
<keyword evidence="14 20" id="KW-0472">Membrane</keyword>
<feature type="modified residue" description="4-aspartylphosphate" evidence="18">
    <location>
        <position position="634"/>
    </location>
</feature>
<dbReference type="GO" id="GO:0000155">
    <property type="term" value="F:phosphorelay sensor kinase activity"/>
    <property type="evidence" value="ECO:0007669"/>
    <property type="project" value="InterPro"/>
</dbReference>
<feature type="modified residue" description="4-aspartylphosphate" evidence="18">
    <location>
        <position position="775"/>
    </location>
</feature>
<dbReference type="PROSITE" id="PS50110">
    <property type="entry name" value="RESPONSE_REGULATORY"/>
    <property type="match status" value="2"/>
</dbReference>
<dbReference type="Pfam" id="PF00072">
    <property type="entry name" value="Response_reg"/>
    <property type="match status" value="2"/>
</dbReference>
<dbReference type="SUPFAM" id="SSF52172">
    <property type="entry name" value="CheY-like"/>
    <property type="match status" value="2"/>
</dbReference>
<comment type="subunit">
    <text evidence="15">At low DSF concentrations, interacts with RpfF.</text>
</comment>
<keyword evidence="12" id="KW-0902">Two-component regulatory system</keyword>
<evidence type="ECO:0000256" key="4">
    <source>
        <dbReference type="ARBA" id="ARBA00022475"/>
    </source>
</evidence>
<feature type="transmembrane region" description="Helical" evidence="20">
    <location>
        <begin position="160"/>
        <end position="182"/>
    </location>
</feature>
<evidence type="ECO:0000256" key="7">
    <source>
        <dbReference type="ARBA" id="ARBA00022692"/>
    </source>
</evidence>
<feature type="domain" description="PAS" evidence="23">
    <location>
        <begin position="202"/>
        <end position="248"/>
    </location>
</feature>
<dbReference type="CDD" id="cd17546">
    <property type="entry name" value="REC_hyHK_CKI1_RcsC-like"/>
    <property type="match status" value="1"/>
</dbReference>
<dbReference type="PROSITE" id="PS50112">
    <property type="entry name" value="PAS"/>
    <property type="match status" value="1"/>
</dbReference>
<dbReference type="Proteomes" id="UP000613768">
    <property type="component" value="Unassembled WGS sequence"/>
</dbReference>
<dbReference type="SUPFAM" id="SSF47226">
    <property type="entry name" value="Histidine-containing phosphotransfer domain, HPT domain"/>
    <property type="match status" value="1"/>
</dbReference>